<name>A0A5B7EKX5_PORTR</name>
<organism evidence="2 3">
    <name type="scientific">Portunus trituberculatus</name>
    <name type="common">Swimming crab</name>
    <name type="synonym">Neptunus trituberculatus</name>
    <dbReference type="NCBI Taxonomy" id="210409"/>
    <lineage>
        <taxon>Eukaryota</taxon>
        <taxon>Metazoa</taxon>
        <taxon>Ecdysozoa</taxon>
        <taxon>Arthropoda</taxon>
        <taxon>Crustacea</taxon>
        <taxon>Multicrustacea</taxon>
        <taxon>Malacostraca</taxon>
        <taxon>Eumalacostraca</taxon>
        <taxon>Eucarida</taxon>
        <taxon>Decapoda</taxon>
        <taxon>Pleocyemata</taxon>
        <taxon>Brachyura</taxon>
        <taxon>Eubrachyura</taxon>
        <taxon>Portunoidea</taxon>
        <taxon>Portunidae</taxon>
        <taxon>Portuninae</taxon>
        <taxon>Portunus</taxon>
    </lineage>
</organism>
<evidence type="ECO:0000313" key="3">
    <source>
        <dbReference type="Proteomes" id="UP000324222"/>
    </source>
</evidence>
<proteinExistence type="predicted"/>
<reference evidence="2 3" key="1">
    <citation type="submission" date="2019-05" db="EMBL/GenBank/DDBJ databases">
        <title>Another draft genome of Portunus trituberculatus and its Hox gene families provides insights of decapod evolution.</title>
        <authorList>
            <person name="Jeong J.-H."/>
            <person name="Song I."/>
            <person name="Kim S."/>
            <person name="Choi T."/>
            <person name="Kim D."/>
            <person name="Ryu S."/>
            <person name="Kim W."/>
        </authorList>
    </citation>
    <scope>NUCLEOTIDE SEQUENCE [LARGE SCALE GENOMIC DNA]</scope>
    <source>
        <tissue evidence="2">Muscle</tissue>
    </source>
</reference>
<keyword evidence="3" id="KW-1185">Reference proteome</keyword>
<dbReference type="AlphaFoldDB" id="A0A5B7EKX5"/>
<evidence type="ECO:0000256" key="1">
    <source>
        <dbReference type="SAM" id="MobiDB-lite"/>
    </source>
</evidence>
<protein>
    <submittedName>
        <fullName evidence="2">Uncharacterized protein</fullName>
    </submittedName>
</protein>
<accession>A0A5B7EKX5</accession>
<evidence type="ECO:0000313" key="2">
    <source>
        <dbReference type="EMBL" id="MPC33693.1"/>
    </source>
</evidence>
<comment type="caution">
    <text evidence="2">The sequence shown here is derived from an EMBL/GenBank/DDBJ whole genome shotgun (WGS) entry which is preliminary data.</text>
</comment>
<dbReference type="Proteomes" id="UP000324222">
    <property type="component" value="Unassembled WGS sequence"/>
</dbReference>
<dbReference type="EMBL" id="VSRR010002884">
    <property type="protein sequence ID" value="MPC33693.1"/>
    <property type="molecule type" value="Genomic_DNA"/>
</dbReference>
<feature type="region of interest" description="Disordered" evidence="1">
    <location>
        <begin position="49"/>
        <end position="69"/>
    </location>
</feature>
<sequence>MVLVAPARPVSLAGPSIWRSAAACLLPETPVVETDPSVHLGRRAGEQSFQAPQGGLHRSKAGLSGAGHCSQGWVTASPQGDRRLLLEDVEREIPLVRLAGPSGPRR</sequence>
<gene>
    <name evidence="2" type="ORF">E2C01_027051</name>
</gene>